<dbReference type="EMBL" id="JAHLPM010000001">
    <property type="protein sequence ID" value="MBU5436511.1"/>
    <property type="molecule type" value="Genomic_DNA"/>
</dbReference>
<name>A0ABS6E0Z2_9FIRM</name>
<reference evidence="1 2" key="1">
    <citation type="submission" date="2021-06" db="EMBL/GenBank/DDBJ databases">
        <authorList>
            <person name="Sun Q."/>
            <person name="Li D."/>
        </authorList>
    </citation>
    <scope>NUCLEOTIDE SEQUENCE [LARGE SCALE GENOMIC DNA]</scope>
    <source>
        <strain evidence="1 2">MSJ-40</strain>
    </source>
</reference>
<keyword evidence="2" id="KW-1185">Reference proteome</keyword>
<dbReference type="RefSeq" id="WP_216515777.1">
    <property type="nucleotide sequence ID" value="NZ_JAHLPM010000001.1"/>
</dbReference>
<dbReference type="Proteomes" id="UP000749471">
    <property type="component" value="Unassembled WGS sequence"/>
</dbReference>
<accession>A0ABS6E0Z2</accession>
<protein>
    <submittedName>
        <fullName evidence="1">Uncharacterized protein</fullName>
    </submittedName>
</protein>
<evidence type="ECO:0000313" key="1">
    <source>
        <dbReference type="EMBL" id="MBU5436511.1"/>
    </source>
</evidence>
<comment type="caution">
    <text evidence="1">The sequence shown here is derived from an EMBL/GenBank/DDBJ whole genome shotgun (WGS) entry which is preliminary data.</text>
</comment>
<sequence length="188" mass="22001">MSNKRVIYILLTHSGSILSKCIKTYTREPYSHVSIALDHTLNELYSFGRIKPNNPLIGGFVKEDIIRGTYSRFPNTTCALYSLEISNLQYNKLRKEIHKFKSEKEKYGYNLIGLIGVMLDVPMEKEYNYFCSQFVATLLYNSGVYLFRKSAGLVSPKDFRQCRNLELMYEGKLMDYWKEEKLYYSSIV</sequence>
<proteinExistence type="predicted"/>
<evidence type="ECO:0000313" key="2">
    <source>
        <dbReference type="Proteomes" id="UP000749471"/>
    </source>
</evidence>
<gene>
    <name evidence="1" type="ORF">KQI42_00745</name>
</gene>
<organism evidence="1 2">
    <name type="scientific">Tissierella simiarum</name>
    <dbReference type="NCBI Taxonomy" id="2841534"/>
    <lineage>
        <taxon>Bacteria</taxon>
        <taxon>Bacillati</taxon>
        <taxon>Bacillota</taxon>
        <taxon>Tissierellia</taxon>
        <taxon>Tissierellales</taxon>
        <taxon>Tissierellaceae</taxon>
        <taxon>Tissierella</taxon>
    </lineage>
</organism>